<name>A0A4P7YAX7_PSEVE</name>
<accession>A0A4P7YAX7</accession>
<sequence length="102" mass="11208">MTHYVVTSVRINDEGRNGELFMWAKVDPSVNRGRCLEKPHIASMEDIIAAIRDGNVVEMTFEAGIGTVSGGKLLEAHLPSGEVTVIEERANPGRMISDLPRF</sequence>
<dbReference type="Proteomes" id="UP000298274">
    <property type="component" value="Chromosome"/>
</dbReference>
<protein>
    <submittedName>
        <fullName evidence="1">Uncharacterized protein</fullName>
    </submittedName>
</protein>
<reference evidence="2" key="1">
    <citation type="submission" date="2019-04" db="EMBL/GenBank/DDBJ databases">
        <title>Complete genome sequence of Pseudomonas veronii strain PVy, a versatile degrader capable of using multiple contaminants as sole carbon sources.</title>
        <authorList>
            <person name="Lopez-Echartea E."/>
            <person name="Ridl J."/>
            <person name="Pajer P."/>
            <person name="Strejcek M."/>
            <person name="Suman J."/>
            <person name="Uhlik O."/>
        </authorList>
    </citation>
    <scope>NUCLEOTIDE SEQUENCE [LARGE SCALE GENOMIC DNA]</scope>
    <source>
        <strain evidence="2">Pvy</strain>
    </source>
</reference>
<gene>
    <name evidence="1" type="ORF">E4167_31315</name>
</gene>
<dbReference type="AlphaFoldDB" id="A0A4P7YAX7"/>
<evidence type="ECO:0000313" key="2">
    <source>
        <dbReference type="Proteomes" id="UP000298274"/>
    </source>
</evidence>
<proteinExistence type="predicted"/>
<dbReference type="EMBL" id="CP039631">
    <property type="protein sequence ID" value="QCG68337.1"/>
    <property type="molecule type" value="Genomic_DNA"/>
</dbReference>
<dbReference type="RefSeq" id="WP_141123623.1">
    <property type="nucleotide sequence ID" value="NZ_CP039631.3"/>
</dbReference>
<organism evidence="1 2">
    <name type="scientific">Pseudomonas veronii</name>
    <dbReference type="NCBI Taxonomy" id="76761"/>
    <lineage>
        <taxon>Bacteria</taxon>
        <taxon>Pseudomonadati</taxon>
        <taxon>Pseudomonadota</taxon>
        <taxon>Gammaproteobacteria</taxon>
        <taxon>Pseudomonadales</taxon>
        <taxon>Pseudomonadaceae</taxon>
        <taxon>Pseudomonas</taxon>
    </lineage>
</organism>
<evidence type="ECO:0000313" key="1">
    <source>
        <dbReference type="EMBL" id="QCG68337.1"/>
    </source>
</evidence>